<sequence>MIVELAYTLCALIMLPLVDNATEYDLYTNDAYDTTLVHPDNIIKVCRNDDPLAYVCDRGDGCHTKSDYYYTARNEASESEPGEKLEVRWVWDADFDDDGIVGFADFGAFVGAFGGTDSKFDADGSEVVGFSDFGWFVQRFGECLSENLVKVVPCA</sequence>
<dbReference type="SUPFAM" id="SSF47473">
    <property type="entry name" value="EF-hand"/>
    <property type="match status" value="1"/>
</dbReference>
<comment type="caution">
    <text evidence="1">The sequence shown here is derived from an EMBL/GenBank/DDBJ whole genome shotgun (WGS) entry which is preliminary data.</text>
</comment>
<evidence type="ECO:0008006" key="2">
    <source>
        <dbReference type="Google" id="ProtNLM"/>
    </source>
</evidence>
<organism evidence="1">
    <name type="scientific">marine sediment metagenome</name>
    <dbReference type="NCBI Taxonomy" id="412755"/>
    <lineage>
        <taxon>unclassified sequences</taxon>
        <taxon>metagenomes</taxon>
        <taxon>ecological metagenomes</taxon>
    </lineage>
</organism>
<reference evidence="1" key="1">
    <citation type="journal article" date="2015" name="Nature">
        <title>Complex archaea that bridge the gap between prokaryotes and eukaryotes.</title>
        <authorList>
            <person name="Spang A."/>
            <person name="Saw J.H."/>
            <person name="Jorgensen S.L."/>
            <person name="Zaremba-Niedzwiedzka K."/>
            <person name="Martijn J."/>
            <person name="Lind A.E."/>
            <person name="van Eijk R."/>
            <person name="Schleper C."/>
            <person name="Guy L."/>
            <person name="Ettema T.J."/>
        </authorList>
    </citation>
    <scope>NUCLEOTIDE SEQUENCE</scope>
</reference>
<gene>
    <name evidence="1" type="ORF">LCGC14_0208530</name>
</gene>
<evidence type="ECO:0000313" key="1">
    <source>
        <dbReference type="EMBL" id="KKN92362.1"/>
    </source>
</evidence>
<dbReference type="EMBL" id="LAZR01000095">
    <property type="protein sequence ID" value="KKN92362.1"/>
    <property type="molecule type" value="Genomic_DNA"/>
</dbReference>
<protein>
    <recommendedName>
        <fullName evidence="2">EF-hand domain-containing protein</fullName>
    </recommendedName>
</protein>
<accession>A0A0F9UXY8</accession>
<dbReference type="PROSITE" id="PS00018">
    <property type="entry name" value="EF_HAND_1"/>
    <property type="match status" value="1"/>
</dbReference>
<proteinExistence type="predicted"/>
<dbReference type="AlphaFoldDB" id="A0A0F9UXY8"/>
<dbReference type="InterPro" id="IPR011992">
    <property type="entry name" value="EF-hand-dom_pair"/>
</dbReference>
<name>A0A0F9UXY8_9ZZZZ</name>
<dbReference type="InterPro" id="IPR018247">
    <property type="entry name" value="EF_Hand_1_Ca_BS"/>
</dbReference>